<dbReference type="InterPro" id="IPR005467">
    <property type="entry name" value="His_kinase_dom"/>
</dbReference>
<dbReference type="PRINTS" id="PR00344">
    <property type="entry name" value="BCTRLSENSOR"/>
</dbReference>
<sequence>MFFKSTSNRIKGVLVFFLVITAIGSFVYTQYLIEKIRDKERSGVELWARAMEYHSKPHYEDTRNDLKSIMMELSAMDGIDTMTRSRWIRTLERAESDLSNSSLDFVASELIIKNRFEIPSVVVDEDQEILHSRNTGNRELEEGIIAEFASLNDPIRIELGSGDMKQEQFIYYGDSAIIRTLHYFPYVQFGLLALFLGMGYMSLSSIKRTEQSNLWVGMAREAAHQLGTPLSSLYGWIELLKQQNNDQETLNIAHEISNDLHRMQTVAERFNKIGSEPELKPAKAGPIIRQVMDYLERRMPQIGKHVTLSMELNSERRIPVNKELFAWAIENLLKNALDAIDSRNGNNDDSVHIEAREYNNSYIIDVTDTGKGIEKKLRSEIFNPGYSTKKRGWGLGLSLTRRIIEDYHKGRIYVYKSVPGEGTTFRLVLPLGENGKLAAGRRKKAA</sequence>
<evidence type="ECO:0000256" key="6">
    <source>
        <dbReference type="ARBA" id="ARBA00022679"/>
    </source>
</evidence>
<evidence type="ECO:0000259" key="11">
    <source>
        <dbReference type="PROSITE" id="PS50109"/>
    </source>
</evidence>
<keyword evidence="4" id="KW-1003">Cell membrane</keyword>
<keyword evidence="7" id="KW-0547">Nucleotide-binding</keyword>
<dbReference type="EC" id="2.7.13.3" evidence="3"/>
<evidence type="ECO:0000256" key="1">
    <source>
        <dbReference type="ARBA" id="ARBA00000085"/>
    </source>
</evidence>
<reference evidence="12" key="1">
    <citation type="submission" date="2021-02" db="EMBL/GenBank/DDBJ databases">
        <title>Natronogracilivirga saccharolytica gen. nov. sp. nov. a new anaerobic, haloalkiliphilic carbohydrate-fermenting bacterium from soda lake and proposing of Cyclonatronumiaceae fam. nov. in the phylum Balneolaeota.</title>
        <authorList>
            <person name="Zhilina T.N."/>
            <person name="Sorokin D.Y."/>
            <person name="Zavarzina D.G."/>
            <person name="Toshchakov S.V."/>
            <person name="Kublanov I.V."/>
        </authorList>
    </citation>
    <scope>NUCLEOTIDE SEQUENCE</scope>
    <source>
        <strain evidence="12">Z-1702</strain>
    </source>
</reference>
<feature type="domain" description="Histidine kinase" evidence="11">
    <location>
        <begin position="221"/>
        <end position="433"/>
    </location>
</feature>
<dbReference type="InterPro" id="IPR003594">
    <property type="entry name" value="HATPase_dom"/>
</dbReference>
<comment type="caution">
    <text evidence="12">The sequence shown here is derived from an EMBL/GenBank/DDBJ whole genome shotgun (WGS) entry which is preliminary data.</text>
</comment>
<evidence type="ECO:0000256" key="5">
    <source>
        <dbReference type="ARBA" id="ARBA00022553"/>
    </source>
</evidence>
<dbReference type="GO" id="GO:0005524">
    <property type="term" value="F:ATP binding"/>
    <property type="evidence" value="ECO:0007669"/>
    <property type="project" value="UniProtKB-KW"/>
</dbReference>
<keyword evidence="8 12" id="KW-0418">Kinase</keyword>
<accession>A0A8J7RN75</accession>
<evidence type="ECO:0000256" key="4">
    <source>
        <dbReference type="ARBA" id="ARBA00022475"/>
    </source>
</evidence>
<dbReference type="PANTHER" id="PTHR44936">
    <property type="entry name" value="SENSOR PROTEIN CREC"/>
    <property type="match status" value="1"/>
</dbReference>
<dbReference type="EMBL" id="JAFIDN010000006">
    <property type="protein sequence ID" value="MBP3192829.1"/>
    <property type="molecule type" value="Genomic_DNA"/>
</dbReference>
<dbReference type="Gene3D" id="3.30.565.10">
    <property type="entry name" value="Histidine kinase-like ATPase, C-terminal domain"/>
    <property type="match status" value="1"/>
</dbReference>
<dbReference type="GO" id="GO:0005886">
    <property type="term" value="C:plasma membrane"/>
    <property type="evidence" value="ECO:0007669"/>
    <property type="project" value="UniProtKB-SubCell"/>
</dbReference>
<keyword evidence="10" id="KW-0472">Membrane</keyword>
<dbReference type="CDD" id="cd00082">
    <property type="entry name" value="HisKA"/>
    <property type="match status" value="1"/>
</dbReference>
<dbReference type="PROSITE" id="PS50109">
    <property type="entry name" value="HIS_KIN"/>
    <property type="match status" value="1"/>
</dbReference>
<evidence type="ECO:0000313" key="13">
    <source>
        <dbReference type="Proteomes" id="UP000673975"/>
    </source>
</evidence>
<dbReference type="Pfam" id="PF02518">
    <property type="entry name" value="HATPase_c"/>
    <property type="match status" value="1"/>
</dbReference>
<dbReference type="InterPro" id="IPR036890">
    <property type="entry name" value="HATPase_C_sf"/>
</dbReference>
<evidence type="ECO:0000256" key="9">
    <source>
        <dbReference type="ARBA" id="ARBA00022840"/>
    </source>
</evidence>
<organism evidence="12 13">
    <name type="scientific">Natronogracilivirga saccharolytica</name>
    <dbReference type="NCBI Taxonomy" id="2812953"/>
    <lineage>
        <taxon>Bacteria</taxon>
        <taxon>Pseudomonadati</taxon>
        <taxon>Balneolota</taxon>
        <taxon>Balneolia</taxon>
        <taxon>Balneolales</taxon>
        <taxon>Cyclonatronaceae</taxon>
        <taxon>Natronogracilivirga</taxon>
    </lineage>
</organism>
<protein>
    <recommendedName>
        <fullName evidence="3">histidine kinase</fullName>
        <ecNumber evidence="3">2.7.13.3</ecNumber>
    </recommendedName>
</protein>
<dbReference type="RefSeq" id="WP_210511903.1">
    <property type="nucleotide sequence ID" value="NZ_JAFIDN010000006.1"/>
</dbReference>
<dbReference type="PANTHER" id="PTHR44936:SF10">
    <property type="entry name" value="SENSOR PROTEIN RSTB"/>
    <property type="match status" value="1"/>
</dbReference>
<keyword evidence="10" id="KW-1133">Transmembrane helix</keyword>
<keyword evidence="5" id="KW-0597">Phosphoprotein</keyword>
<proteinExistence type="predicted"/>
<dbReference type="Proteomes" id="UP000673975">
    <property type="component" value="Unassembled WGS sequence"/>
</dbReference>
<keyword evidence="9" id="KW-0067">ATP-binding</keyword>
<dbReference type="SUPFAM" id="SSF55874">
    <property type="entry name" value="ATPase domain of HSP90 chaperone/DNA topoisomerase II/histidine kinase"/>
    <property type="match status" value="1"/>
</dbReference>
<dbReference type="AlphaFoldDB" id="A0A8J7RN75"/>
<keyword evidence="10" id="KW-0812">Transmembrane</keyword>
<evidence type="ECO:0000313" key="12">
    <source>
        <dbReference type="EMBL" id="MBP3192829.1"/>
    </source>
</evidence>
<evidence type="ECO:0000256" key="10">
    <source>
        <dbReference type="SAM" id="Phobius"/>
    </source>
</evidence>
<name>A0A8J7RN75_9BACT</name>
<evidence type="ECO:0000256" key="7">
    <source>
        <dbReference type="ARBA" id="ARBA00022741"/>
    </source>
</evidence>
<dbReference type="InterPro" id="IPR003661">
    <property type="entry name" value="HisK_dim/P_dom"/>
</dbReference>
<dbReference type="InterPro" id="IPR050980">
    <property type="entry name" value="2C_sensor_his_kinase"/>
</dbReference>
<evidence type="ECO:0000256" key="2">
    <source>
        <dbReference type="ARBA" id="ARBA00004651"/>
    </source>
</evidence>
<dbReference type="GO" id="GO:0000155">
    <property type="term" value="F:phosphorelay sensor kinase activity"/>
    <property type="evidence" value="ECO:0007669"/>
    <property type="project" value="InterPro"/>
</dbReference>
<keyword evidence="6" id="KW-0808">Transferase</keyword>
<comment type="catalytic activity">
    <reaction evidence="1">
        <text>ATP + protein L-histidine = ADP + protein N-phospho-L-histidine.</text>
        <dbReference type="EC" id="2.7.13.3"/>
    </reaction>
</comment>
<comment type="subcellular location">
    <subcellularLocation>
        <location evidence="2">Cell membrane</location>
        <topology evidence="2">Multi-pass membrane protein</topology>
    </subcellularLocation>
</comment>
<evidence type="ECO:0000256" key="3">
    <source>
        <dbReference type="ARBA" id="ARBA00012438"/>
    </source>
</evidence>
<dbReference type="InterPro" id="IPR004358">
    <property type="entry name" value="Sig_transdc_His_kin-like_C"/>
</dbReference>
<keyword evidence="13" id="KW-1185">Reference proteome</keyword>
<dbReference type="SUPFAM" id="SSF47384">
    <property type="entry name" value="Homodimeric domain of signal transducing histidine kinase"/>
    <property type="match status" value="1"/>
</dbReference>
<dbReference type="SMART" id="SM00387">
    <property type="entry name" value="HATPase_c"/>
    <property type="match status" value="1"/>
</dbReference>
<evidence type="ECO:0000256" key="8">
    <source>
        <dbReference type="ARBA" id="ARBA00022777"/>
    </source>
</evidence>
<dbReference type="InterPro" id="IPR036097">
    <property type="entry name" value="HisK_dim/P_sf"/>
</dbReference>
<feature type="transmembrane region" description="Helical" evidence="10">
    <location>
        <begin position="12"/>
        <end position="33"/>
    </location>
</feature>
<gene>
    <name evidence="12" type="ORF">NATSA_09150</name>
</gene>
<dbReference type="Gene3D" id="1.10.287.130">
    <property type="match status" value="1"/>
</dbReference>